<dbReference type="KEGG" id="hbq:QI031_30165"/>
<name>A0AAJ6NT49_9CYAN</name>
<dbReference type="EMBL" id="CP124543">
    <property type="protein sequence ID" value="WGV25665.1"/>
    <property type="molecule type" value="Genomic_DNA"/>
</dbReference>
<gene>
    <name evidence="1" type="ORF">QI031_16760</name>
    <name evidence="2" type="ORF">QI031_28760</name>
    <name evidence="3" type="ORF">QI031_30165</name>
</gene>
<sequence>MNQKTLDRFSTVLGLVAGVSSVLGGSGMIGSNTATIITGISTAILGYLVQRPASDKPAD</sequence>
<reference evidence="3 4" key="1">
    <citation type="journal article" date="2023" name="Limnol Oceanogr Lett">
        <title>Environmental adaptations by the intertidal Antarctic cyanobacterium Halotia branconii CENA392 as revealed using long-read genome sequencing.</title>
        <authorList>
            <person name="Dextro R.B."/>
            <person name="Delbaje E."/>
            <person name="Freitas P.N.N."/>
            <person name="Geraldes V."/>
            <person name="Pinto E."/>
            <person name="Long P.F."/>
            <person name="Fiore M.F."/>
        </authorList>
    </citation>
    <scope>NUCLEOTIDE SEQUENCE [LARGE SCALE GENOMIC DNA]</scope>
    <source>
        <strain evidence="3 4">CENA392</strain>
    </source>
</reference>
<dbReference type="EMBL" id="CP124543">
    <property type="protein sequence ID" value="WGV23476.1"/>
    <property type="molecule type" value="Genomic_DNA"/>
</dbReference>
<protein>
    <submittedName>
        <fullName evidence="3">Uncharacterized protein</fullName>
    </submittedName>
</protein>
<evidence type="ECO:0000313" key="2">
    <source>
        <dbReference type="EMBL" id="WGV25665.1"/>
    </source>
</evidence>
<dbReference type="AlphaFoldDB" id="A0AAJ6NT49"/>
<accession>A0AAJ6NT49</accession>
<evidence type="ECO:0000313" key="3">
    <source>
        <dbReference type="EMBL" id="WGV25923.1"/>
    </source>
</evidence>
<dbReference type="KEGG" id="hbq:QI031_16760"/>
<dbReference type="Proteomes" id="UP001223520">
    <property type="component" value="Chromosome"/>
</dbReference>
<dbReference type="EMBL" id="CP124543">
    <property type="protein sequence ID" value="WGV25923.1"/>
    <property type="molecule type" value="Genomic_DNA"/>
</dbReference>
<evidence type="ECO:0000313" key="4">
    <source>
        <dbReference type="Proteomes" id="UP001223520"/>
    </source>
</evidence>
<proteinExistence type="predicted"/>
<dbReference type="KEGG" id="hbq:QI031_28760"/>
<keyword evidence="4" id="KW-1185">Reference proteome</keyword>
<evidence type="ECO:0000313" key="1">
    <source>
        <dbReference type="EMBL" id="WGV23476.1"/>
    </source>
</evidence>
<dbReference type="RefSeq" id="WP_281480802.1">
    <property type="nucleotide sequence ID" value="NZ_CP124543.1"/>
</dbReference>
<organism evidence="3 4">
    <name type="scientific">Halotia branconii CENA392</name>
    <dbReference type="NCBI Taxonomy" id="1539056"/>
    <lineage>
        <taxon>Bacteria</taxon>
        <taxon>Bacillati</taxon>
        <taxon>Cyanobacteriota</taxon>
        <taxon>Cyanophyceae</taxon>
        <taxon>Nostocales</taxon>
        <taxon>Nodulariaceae</taxon>
        <taxon>Halotia</taxon>
    </lineage>
</organism>